<dbReference type="Pfam" id="PF13174">
    <property type="entry name" value="TPR_6"/>
    <property type="match status" value="3"/>
</dbReference>
<dbReference type="PROSITE" id="PS50005">
    <property type="entry name" value="TPR"/>
    <property type="match status" value="1"/>
</dbReference>
<accession>A0A3A8JWV5</accession>
<evidence type="ECO:0000256" key="1">
    <source>
        <dbReference type="PROSITE-ProRule" id="PRU00339"/>
    </source>
</evidence>
<dbReference type="AlphaFoldDB" id="A0A3A8JWV5"/>
<dbReference type="InterPro" id="IPR019734">
    <property type="entry name" value="TPR_rpt"/>
</dbReference>
<dbReference type="SUPFAM" id="SSF48452">
    <property type="entry name" value="TPR-like"/>
    <property type="match status" value="1"/>
</dbReference>
<dbReference type="InterPro" id="IPR011990">
    <property type="entry name" value="TPR-like_helical_dom_sf"/>
</dbReference>
<dbReference type="OrthoDB" id="5379686at2"/>
<dbReference type="Gene3D" id="1.25.40.10">
    <property type="entry name" value="Tetratricopeptide repeat domain"/>
    <property type="match status" value="2"/>
</dbReference>
<feature type="region of interest" description="Disordered" evidence="2">
    <location>
        <begin position="284"/>
        <end position="306"/>
    </location>
</feature>
<dbReference type="PROSITE" id="PS51257">
    <property type="entry name" value="PROKAR_LIPOPROTEIN"/>
    <property type="match status" value="1"/>
</dbReference>
<proteinExistence type="predicted"/>
<gene>
    <name evidence="3" type="primary">bamD</name>
    <name evidence="3" type="ORF">D7X32_23620</name>
</gene>
<reference evidence="4" key="1">
    <citation type="submission" date="2018-09" db="EMBL/GenBank/DDBJ databases">
        <authorList>
            <person name="Livingstone P.G."/>
            <person name="Whitworth D.E."/>
        </authorList>
    </citation>
    <scope>NUCLEOTIDE SEQUENCE [LARGE SCALE GENOMIC DNA]</scope>
    <source>
        <strain evidence="4">CA043D</strain>
    </source>
</reference>
<protein>
    <submittedName>
        <fullName evidence="3">Outer membrane protein assembly factor BamD</fullName>
    </submittedName>
</protein>
<feature type="repeat" description="TPR" evidence="1">
    <location>
        <begin position="218"/>
        <end position="251"/>
    </location>
</feature>
<name>A0A3A8JWV5_9BACT</name>
<dbReference type="Proteomes" id="UP000268313">
    <property type="component" value="Unassembled WGS sequence"/>
</dbReference>
<comment type="caution">
    <text evidence="3">The sequence shown here is derived from an EMBL/GenBank/DDBJ whole genome shotgun (WGS) entry which is preliminary data.</text>
</comment>
<evidence type="ECO:0000313" key="3">
    <source>
        <dbReference type="EMBL" id="RKH00413.1"/>
    </source>
</evidence>
<keyword evidence="1" id="KW-0802">TPR repeat</keyword>
<organism evidence="3 4">
    <name type="scientific">Corallococcus carmarthensis</name>
    <dbReference type="NCBI Taxonomy" id="2316728"/>
    <lineage>
        <taxon>Bacteria</taxon>
        <taxon>Pseudomonadati</taxon>
        <taxon>Myxococcota</taxon>
        <taxon>Myxococcia</taxon>
        <taxon>Myxococcales</taxon>
        <taxon>Cystobacterineae</taxon>
        <taxon>Myxococcaceae</taxon>
        <taxon>Corallococcus</taxon>
    </lineage>
</organism>
<dbReference type="RefSeq" id="WP_120604831.1">
    <property type="nucleotide sequence ID" value="NZ_JABFJX010000242.1"/>
</dbReference>
<sequence length="306" mass="34742">MTRRLSRWACVLAVGALAVTGCRDKPVDHMQRARDAIFEKRPDEALVEYRKAYDMLLRDESPEALVMRARALKGAADVYWLEQRKVKEAVSVYRQLIQQCPESPESLDARIILAELLRVHYRDLRGSIDQLTAALHRNPPQSAELQYQVAKTYFELQDYPQCELEAKKLPERFATSPYVDDALFLQAQALAMVEGKRQEALRTYADLRTRFPDSELAPYALFEMGKLRADAGDNEKAIETWVECLKTHPDPSLVQDAITRARRRLANLTVEGIGQKEVAFDRSKQARTSVEAMGGSAEEAARDRGD</sequence>
<keyword evidence="4" id="KW-1185">Reference proteome</keyword>
<evidence type="ECO:0000313" key="4">
    <source>
        <dbReference type="Proteomes" id="UP000268313"/>
    </source>
</evidence>
<evidence type="ECO:0000256" key="2">
    <source>
        <dbReference type="SAM" id="MobiDB-lite"/>
    </source>
</evidence>
<dbReference type="EMBL" id="RAWE01000093">
    <property type="protein sequence ID" value="RKH00413.1"/>
    <property type="molecule type" value="Genomic_DNA"/>
</dbReference>